<name>A0A845B1G5_9SPHN</name>
<protein>
    <submittedName>
        <fullName evidence="2">DUF541 domain-containing protein</fullName>
    </submittedName>
</protein>
<dbReference type="EMBL" id="WTYL01000003">
    <property type="protein sequence ID" value="MXP45101.1"/>
    <property type="molecule type" value="Genomic_DNA"/>
</dbReference>
<dbReference type="Pfam" id="PF04402">
    <property type="entry name" value="SIMPL"/>
    <property type="match status" value="1"/>
</dbReference>
<feature type="transmembrane region" description="Helical" evidence="1">
    <location>
        <begin position="29"/>
        <end position="49"/>
    </location>
</feature>
<dbReference type="Proteomes" id="UP000431922">
    <property type="component" value="Unassembled WGS sequence"/>
</dbReference>
<dbReference type="OrthoDB" id="9806540at2"/>
<evidence type="ECO:0000313" key="3">
    <source>
        <dbReference type="Proteomes" id="UP000431922"/>
    </source>
</evidence>
<comment type="caution">
    <text evidence="2">The sequence shown here is derived from an EMBL/GenBank/DDBJ whole genome shotgun (WGS) entry which is preliminary data.</text>
</comment>
<evidence type="ECO:0000256" key="1">
    <source>
        <dbReference type="SAM" id="Phobius"/>
    </source>
</evidence>
<keyword evidence="3" id="KW-1185">Reference proteome</keyword>
<keyword evidence="1" id="KW-1133">Transmembrane helix</keyword>
<dbReference type="PIRSF" id="PIRSF029033">
    <property type="entry name" value="UCP029033"/>
    <property type="match status" value="1"/>
</dbReference>
<proteinExistence type="predicted"/>
<dbReference type="InterPro" id="IPR007497">
    <property type="entry name" value="SIMPL/DUF541"/>
</dbReference>
<dbReference type="GO" id="GO:0006974">
    <property type="term" value="P:DNA damage response"/>
    <property type="evidence" value="ECO:0007669"/>
    <property type="project" value="TreeGrafter"/>
</dbReference>
<reference evidence="2 3" key="1">
    <citation type="submission" date="2019-12" db="EMBL/GenBank/DDBJ databases">
        <title>Genomic-based taxomic classification of the family Erythrobacteraceae.</title>
        <authorList>
            <person name="Xu L."/>
        </authorList>
    </citation>
    <scope>NUCLEOTIDE SEQUENCE [LARGE SCALE GENOMIC DNA]</scope>
    <source>
        <strain evidence="2 3">KCTC 42453</strain>
    </source>
</reference>
<sequence length="257" mass="27714">MNGLSDQATGRASDGSLERRNYFKDPLTLRWLGTAAILSAGMIVGGYLLGNGLLRAKEAEHAVTVRGLAERDVTADLATWTISYATTSTDLATAQEKVRQDTATIEKFFADLGFPGAELQPTGANVASNTYEGVTSYTVRQRLSLRTTDIDRAQKAVSRQFDLVNRGVFLEEGSAMAYSFTKLNEIKPEMVAEATRDARSSAEQFAEDSGTGVGAISDATQGYFTIEARDGDVGGWGVSDTPFKKVRVVTTVNFLLN</sequence>
<dbReference type="PANTHER" id="PTHR34387">
    <property type="entry name" value="SLR1258 PROTEIN"/>
    <property type="match status" value="1"/>
</dbReference>
<keyword evidence="1" id="KW-0812">Transmembrane</keyword>
<gene>
    <name evidence="2" type="ORF">GRI65_11655</name>
</gene>
<dbReference type="AlphaFoldDB" id="A0A845B1G5"/>
<dbReference type="Gene3D" id="3.30.70.2970">
    <property type="entry name" value="Protein of unknown function (DUF541), domain 2"/>
    <property type="match status" value="1"/>
</dbReference>
<keyword evidence="1" id="KW-0472">Membrane</keyword>
<dbReference type="Gene3D" id="3.30.110.170">
    <property type="entry name" value="Protein of unknown function (DUF541), domain 1"/>
    <property type="match status" value="1"/>
</dbReference>
<dbReference type="PANTHER" id="PTHR34387:SF2">
    <property type="entry name" value="SLR1258 PROTEIN"/>
    <property type="match status" value="1"/>
</dbReference>
<dbReference type="InterPro" id="IPR052022">
    <property type="entry name" value="26kDa_periplasmic_antigen"/>
</dbReference>
<dbReference type="InterPro" id="IPR016907">
    <property type="entry name" value="UCP029033"/>
</dbReference>
<organism evidence="2 3">
    <name type="scientific">Allopontixanthobacter sediminis</name>
    <dbReference type="NCBI Taxonomy" id="1689985"/>
    <lineage>
        <taxon>Bacteria</taxon>
        <taxon>Pseudomonadati</taxon>
        <taxon>Pseudomonadota</taxon>
        <taxon>Alphaproteobacteria</taxon>
        <taxon>Sphingomonadales</taxon>
        <taxon>Erythrobacteraceae</taxon>
        <taxon>Allopontixanthobacter</taxon>
    </lineage>
</organism>
<evidence type="ECO:0000313" key="2">
    <source>
        <dbReference type="EMBL" id="MXP45101.1"/>
    </source>
</evidence>
<accession>A0A845B1G5</accession>